<accession>A0A4Y7SA19</accession>
<evidence type="ECO:0000313" key="2">
    <source>
        <dbReference type="EMBL" id="TEB18302.1"/>
    </source>
</evidence>
<dbReference type="AlphaFoldDB" id="A0A4Y7SA19"/>
<comment type="caution">
    <text evidence="2">The sequence shown here is derived from an EMBL/GenBank/DDBJ whole genome shotgun (WGS) entry which is preliminary data.</text>
</comment>
<organism evidence="2 3">
    <name type="scientific">Coprinellus micaceus</name>
    <name type="common">Glistening ink-cap mushroom</name>
    <name type="synonym">Coprinus micaceus</name>
    <dbReference type="NCBI Taxonomy" id="71717"/>
    <lineage>
        <taxon>Eukaryota</taxon>
        <taxon>Fungi</taxon>
        <taxon>Dikarya</taxon>
        <taxon>Basidiomycota</taxon>
        <taxon>Agaricomycotina</taxon>
        <taxon>Agaricomycetes</taxon>
        <taxon>Agaricomycetidae</taxon>
        <taxon>Agaricales</taxon>
        <taxon>Agaricineae</taxon>
        <taxon>Psathyrellaceae</taxon>
        <taxon>Coprinellus</taxon>
    </lineage>
</organism>
<reference evidence="2 3" key="1">
    <citation type="journal article" date="2019" name="Nat. Ecol. Evol.">
        <title>Megaphylogeny resolves global patterns of mushroom evolution.</title>
        <authorList>
            <person name="Varga T."/>
            <person name="Krizsan K."/>
            <person name="Foldi C."/>
            <person name="Dima B."/>
            <person name="Sanchez-Garcia M."/>
            <person name="Sanchez-Ramirez S."/>
            <person name="Szollosi G.J."/>
            <person name="Szarkandi J.G."/>
            <person name="Papp V."/>
            <person name="Albert L."/>
            <person name="Andreopoulos W."/>
            <person name="Angelini C."/>
            <person name="Antonin V."/>
            <person name="Barry K.W."/>
            <person name="Bougher N.L."/>
            <person name="Buchanan P."/>
            <person name="Buyck B."/>
            <person name="Bense V."/>
            <person name="Catcheside P."/>
            <person name="Chovatia M."/>
            <person name="Cooper J."/>
            <person name="Damon W."/>
            <person name="Desjardin D."/>
            <person name="Finy P."/>
            <person name="Geml J."/>
            <person name="Haridas S."/>
            <person name="Hughes K."/>
            <person name="Justo A."/>
            <person name="Karasinski D."/>
            <person name="Kautmanova I."/>
            <person name="Kiss B."/>
            <person name="Kocsube S."/>
            <person name="Kotiranta H."/>
            <person name="LaButti K.M."/>
            <person name="Lechner B.E."/>
            <person name="Liimatainen K."/>
            <person name="Lipzen A."/>
            <person name="Lukacs Z."/>
            <person name="Mihaltcheva S."/>
            <person name="Morgado L.N."/>
            <person name="Niskanen T."/>
            <person name="Noordeloos M.E."/>
            <person name="Ohm R.A."/>
            <person name="Ortiz-Santana B."/>
            <person name="Ovrebo C."/>
            <person name="Racz N."/>
            <person name="Riley R."/>
            <person name="Savchenko A."/>
            <person name="Shiryaev A."/>
            <person name="Soop K."/>
            <person name="Spirin V."/>
            <person name="Szebenyi C."/>
            <person name="Tomsovsky M."/>
            <person name="Tulloss R.E."/>
            <person name="Uehling J."/>
            <person name="Grigoriev I.V."/>
            <person name="Vagvolgyi C."/>
            <person name="Papp T."/>
            <person name="Martin F.M."/>
            <person name="Miettinen O."/>
            <person name="Hibbett D.S."/>
            <person name="Nagy L.G."/>
        </authorList>
    </citation>
    <scope>NUCLEOTIDE SEQUENCE [LARGE SCALE GENOMIC DNA]</scope>
    <source>
        <strain evidence="2 3">FP101781</strain>
    </source>
</reference>
<proteinExistence type="predicted"/>
<evidence type="ECO:0000313" key="3">
    <source>
        <dbReference type="Proteomes" id="UP000298030"/>
    </source>
</evidence>
<gene>
    <name evidence="2" type="ORF">FA13DRAFT_654746</name>
</gene>
<name>A0A4Y7SA19_COPMI</name>
<dbReference type="EMBL" id="QPFP01000272">
    <property type="protein sequence ID" value="TEB18302.1"/>
    <property type="molecule type" value="Genomic_DNA"/>
</dbReference>
<feature type="compositionally biased region" description="Polar residues" evidence="1">
    <location>
        <begin position="71"/>
        <end position="86"/>
    </location>
</feature>
<feature type="region of interest" description="Disordered" evidence="1">
    <location>
        <begin position="129"/>
        <end position="158"/>
    </location>
</feature>
<sequence>MASVFMNSLTANPRHRILCCAPLPRAHCSCIQLHLYATDRSSIESIHVTHNVPYDDRTNLEKVRKSGRSPFISTHQRPKPSASTASPLPRSRRSAQPFHRVHIVSTWSRPPRQGFAGMVDRVTRAESQAILGALIPPTPKMQGGGGGRGGERRDGELE</sequence>
<feature type="compositionally biased region" description="Basic and acidic residues" evidence="1">
    <location>
        <begin position="149"/>
        <end position="158"/>
    </location>
</feature>
<feature type="region of interest" description="Disordered" evidence="1">
    <location>
        <begin position="62"/>
        <end position="99"/>
    </location>
</feature>
<evidence type="ECO:0000256" key="1">
    <source>
        <dbReference type="SAM" id="MobiDB-lite"/>
    </source>
</evidence>
<keyword evidence="3" id="KW-1185">Reference proteome</keyword>
<protein>
    <submittedName>
        <fullName evidence="2">Uncharacterized protein</fullName>
    </submittedName>
</protein>
<dbReference type="Proteomes" id="UP000298030">
    <property type="component" value="Unassembled WGS sequence"/>
</dbReference>